<organism evidence="2 4">
    <name type="scientific">Roseburia amylophila</name>
    <dbReference type="NCBI Taxonomy" id="2981794"/>
    <lineage>
        <taxon>Bacteria</taxon>
        <taxon>Bacillati</taxon>
        <taxon>Bacillota</taxon>
        <taxon>Clostridia</taxon>
        <taxon>Lachnospirales</taxon>
        <taxon>Lachnospiraceae</taxon>
        <taxon>Roseburia</taxon>
    </lineage>
</organism>
<evidence type="ECO:0000256" key="1">
    <source>
        <dbReference type="SAM" id="MobiDB-lite"/>
    </source>
</evidence>
<sequence length="62" mass="7195">MVRASWNHFTLTGSVDDYLKFKEQEKEEQDGLGSLKEKVRGEQDRGHKRDGYGYGAYRNANQ</sequence>
<dbReference type="Proteomes" id="UP001209666">
    <property type="component" value="Unassembled WGS sequence"/>
</dbReference>
<evidence type="ECO:0000313" key="5">
    <source>
        <dbReference type="Proteomes" id="UP001209666"/>
    </source>
</evidence>
<dbReference type="InterPro" id="IPR025617">
    <property type="entry name" value="YqzL"/>
</dbReference>
<evidence type="ECO:0000313" key="4">
    <source>
        <dbReference type="Proteomes" id="UP001198893"/>
    </source>
</evidence>
<dbReference type="EMBL" id="JAJEQW010000001">
    <property type="protein sequence ID" value="MCC2240916.1"/>
    <property type="molecule type" value="Genomic_DNA"/>
</dbReference>
<evidence type="ECO:0000313" key="2">
    <source>
        <dbReference type="EMBL" id="MCC2240916.1"/>
    </source>
</evidence>
<dbReference type="Pfam" id="PF14006">
    <property type="entry name" value="YqzL"/>
    <property type="match status" value="1"/>
</dbReference>
<reference evidence="3" key="3">
    <citation type="submission" date="2022-09" db="EMBL/GenBank/DDBJ databases">
        <authorList>
            <person name="Hitch T.C.A."/>
        </authorList>
    </citation>
    <scope>NUCLEOTIDE SEQUENCE</scope>
    <source>
        <strain evidence="3">Sanger_19</strain>
    </source>
</reference>
<reference evidence="3 5" key="1">
    <citation type="journal article" date="2021" name="ISME Commun">
        <title>Automated analysis of genomic sequences facilitates high-throughput and comprehensive description of bacteria.</title>
        <authorList>
            <person name="Hitch T.C.A."/>
        </authorList>
    </citation>
    <scope>NUCLEOTIDE SEQUENCE [LARGE SCALE GENOMIC DNA]</scope>
    <source>
        <strain evidence="3 5">Sanger_19</strain>
    </source>
</reference>
<name>A0AAW4WC79_9FIRM</name>
<dbReference type="RefSeq" id="WP_117697057.1">
    <property type="nucleotide sequence ID" value="NZ_JAJEQW010000001.1"/>
</dbReference>
<evidence type="ECO:0000313" key="3">
    <source>
        <dbReference type="EMBL" id="MCU6716366.1"/>
    </source>
</evidence>
<keyword evidence="5" id="KW-1185">Reference proteome</keyword>
<reference evidence="2" key="2">
    <citation type="submission" date="2021-10" db="EMBL/GenBank/DDBJ databases">
        <title>Anaerobic single-cell dispensing facilitates the cultivation of human gut bacteria.</title>
        <authorList>
            <person name="Afrizal A."/>
        </authorList>
    </citation>
    <scope>NUCLEOTIDE SEQUENCE</scope>
    <source>
        <strain evidence="2">CLA-AA-H204</strain>
    </source>
</reference>
<gene>
    <name evidence="2" type="ORF">LKD47_01190</name>
    <name evidence="3" type="ORF">OCV43_03620</name>
</gene>
<accession>A0AAW4WC79</accession>
<dbReference type="AlphaFoldDB" id="A0AAW4WC79"/>
<dbReference type="EMBL" id="JAOQKI010000004">
    <property type="protein sequence ID" value="MCU6716366.1"/>
    <property type="molecule type" value="Genomic_DNA"/>
</dbReference>
<proteinExistence type="predicted"/>
<feature type="region of interest" description="Disordered" evidence="1">
    <location>
        <begin position="26"/>
        <end position="62"/>
    </location>
</feature>
<feature type="compositionally biased region" description="Basic and acidic residues" evidence="1">
    <location>
        <begin position="35"/>
        <end position="51"/>
    </location>
</feature>
<protein>
    <submittedName>
        <fullName evidence="2">YqzL family protein</fullName>
    </submittedName>
</protein>
<dbReference type="Proteomes" id="UP001198893">
    <property type="component" value="Unassembled WGS sequence"/>
</dbReference>
<comment type="caution">
    <text evidence="2">The sequence shown here is derived from an EMBL/GenBank/DDBJ whole genome shotgun (WGS) entry which is preliminary data.</text>
</comment>